<dbReference type="Proteomes" id="UP001292094">
    <property type="component" value="Unassembled WGS sequence"/>
</dbReference>
<dbReference type="GO" id="GO:0006508">
    <property type="term" value="P:proteolysis"/>
    <property type="evidence" value="ECO:0007669"/>
    <property type="project" value="InterPro"/>
</dbReference>
<dbReference type="PROSITE" id="PS00141">
    <property type="entry name" value="ASP_PROTEASE"/>
    <property type="match status" value="1"/>
</dbReference>
<evidence type="ECO:0000313" key="6">
    <source>
        <dbReference type="EMBL" id="KAK4328257.1"/>
    </source>
</evidence>
<dbReference type="AlphaFoldDB" id="A0AAE1QNA8"/>
<evidence type="ECO:0008006" key="8">
    <source>
        <dbReference type="Google" id="ProtNLM"/>
    </source>
</evidence>
<dbReference type="EMBL" id="JAWZYT010000092">
    <property type="protein sequence ID" value="KAK4328257.1"/>
    <property type="molecule type" value="Genomic_DNA"/>
</dbReference>
<organism evidence="6 7">
    <name type="scientific">Petrolisthes manimaculis</name>
    <dbReference type="NCBI Taxonomy" id="1843537"/>
    <lineage>
        <taxon>Eukaryota</taxon>
        <taxon>Metazoa</taxon>
        <taxon>Ecdysozoa</taxon>
        <taxon>Arthropoda</taxon>
        <taxon>Crustacea</taxon>
        <taxon>Multicrustacea</taxon>
        <taxon>Malacostraca</taxon>
        <taxon>Eumalacostraca</taxon>
        <taxon>Eucarida</taxon>
        <taxon>Decapoda</taxon>
        <taxon>Pleocyemata</taxon>
        <taxon>Anomura</taxon>
        <taxon>Galatheoidea</taxon>
        <taxon>Porcellanidae</taxon>
        <taxon>Petrolisthes</taxon>
    </lineage>
</organism>
<evidence type="ECO:0000313" key="7">
    <source>
        <dbReference type="Proteomes" id="UP001292094"/>
    </source>
</evidence>
<keyword evidence="1" id="KW-0460">Magnesium</keyword>
<evidence type="ECO:0000259" key="4">
    <source>
        <dbReference type="Pfam" id="PF00078"/>
    </source>
</evidence>
<comment type="caution">
    <text evidence="6">The sequence shown here is derived from an EMBL/GenBank/DDBJ whole genome shotgun (WGS) entry which is preliminary data.</text>
</comment>
<evidence type="ECO:0000256" key="3">
    <source>
        <dbReference type="ARBA" id="ARBA00022908"/>
    </source>
</evidence>
<keyword evidence="7" id="KW-1185">Reference proteome</keyword>
<dbReference type="InterPro" id="IPR001969">
    <property type="entry name" value="Aspartic_peptidase_AS"/>
</dbReference>
<evidence type="ECO:0000256" key="1">
    <source>
        <dbReference type="ARBA" id="ARBA00022842"/>
    </source>
</evidence>
<gene>
    <name evidence="6" type="ORF">Pmani_001375</name>
</gene>
<dbReference type="Pfam" id="PF00078">
    <property type="entry name" value="RVT_1"/>
    <property type="match status" value="1"/>
</dbReference>
<dbReference type="GO" id="GO:0003723">
    <property type="term" value="F:RNA binding"/>
    <property type="evidence" value="ECO:0007669"/>
    <property type="project" value="UniProtKB-KW"/>
</dbReference>
<protein>
    <recommendedName>
        <fullName evidence="8">Reverse transcriptase/retrotransposon-derived protein RNase H-like domain-containing protein</fullName>
    </recommendedName>
</protein>
<reference evidence="6" key="1">
    <citation type="submission" date="2023-11" db="EMBL/GenBank/DDBJ databases">
        <title>Genome assemblies of two species of porcelain crab, Petrolisthes cinctipes and Petrolisthes manimaculis (Anomura: Porcellanidae).</title>
        <authorList>
            <person name="Angst P."/>
        </authorList>
    </citation>
    <scope>NUCLEOTIDE SEQUENCE</scope>
    <source>
        <strain evidence="6">PB745_02</strain>
        <tissue evidence="6">Gill</tissue>
    </source>
</reference>
<feature type="domain" description="Reverse transcriptase" evidence="4">
    <location>
        <begin position="457"/>
        <end position="613"/>
    </location>
</feature>
<dbReference type="Gene3D" id="3.30.70.270">
    <property type="match status" value="2"/>
</dbReference>
<keyword evidence="2" id="KW-0694">RNA-binding</keyword>
<evidence type="ECO:0000259" key="5">
    <source>
        <dbReference type="Pfam" id="PF17919"/>
    </source>
</evidence>
<sequence>MAQTIPTLQPLEFDDTNQEQAWTEWIEHIEDAFLAFDITEDTKLLALLRFYGESLHKNQAKQHSYVTRLRTQGAKCNFAQYSLDKAIIDQLTEKCISNQMRRAYLKESELTVQKALQLAYTYEATEAQASQMEKHKIEGTNIHKVTTKYKQKQKNTWEKDRRQQEEVKTHKQTKKYFGCNGSDHLHGQTNCPAFGKKCNHCGIMNHFATACMKKRNTLKGRVYNLREDTSSDDDEHVRHVLSKHATNLDNDYVFRVNTDSSLEELVLVDDIPIKMLIDSGATVNLLDGNTFDWLTKKHPNIILKQTKMEPKAYGDTPIPLRGEFFTTLTNGTTRIAHNILVTQSRQWGNILGKRASTELGFLMVQQAKKVSVKGITSSTREILDHNLPFLEGLGRMKDFQLKLTIDDSIQPVAQPPQRVTFHFRKAVEQKIQDMLDKDLIERVEGPTPWVSPLVTAPKPNGDIRICADLRIANKAVKRTHHPIPTVEQLLSEVNGARKFSKVDLNSYYHQIELAPESRDITTFSCDSGIYRYKVLVMGITSAAEEGQRILQQILQKCPNCRNGADDILIWGKDTEEHNKALKSVLQTLKDSNLSIAQHKSVFHVNEVEFHGFMVSEKGIKPTDKKIKTIRNFVRPETVQEIRSFLGLINYLTRFIPQLATLSEPLKRLTRADTEWRWTEEEEECFKKLKDAVIHTISLTHFDPQLQTTLIVDASPVGLGAILCQNHQGILKPISYASRTLTNVERRYCQLEKEALAIVWACEKFHLYLYGK</sequence>
<dbReference type="InterPro" id="IPR043502">
    <property type="entry name" value="DNA/RNA_pol_sf"/>
</dbReference>
<name>A0AAE1QNA8_9EUCA</name>
<dbReference type="Gene3D" id="3.10.10.10">
    <property type="entry name" value="HIV Type 1 Reverse Transcriptase, subunit A, domain 1"/>
    <property type="match status" value="1"/>
</dbReference>
<keyword evidence="3" id="KW-0229">DNA integration</keyword>
<dbReference type="FunFam" id="3.30.70.270:FF:000026">
    <property type="entry name" value="Transposon Ty3-G Gag-Pol polyprotein"/>
    <property type="match status" value="1"/>
</dbReference>
<dbReference type="InterPro" id="IPR043128">
    <property type="entry name" value="Rev_trsase/Diguanyl_cyclase"/>
</dbReference>
<accession>A0AAE1QNA8</accession>
<dbReference type="GO" id="GO:0071897">
    <property type="term" value="P:DNA biosynthetic process"/>
    <property type="evidence" value="ECO:0007669"/>
    <property type="project" value="UniProtKB-ARBA"/>
</dbReference>
<dbReference type="PANTHER" id="PTHR37984:SF11">
    <property type="entry name" value="INTEGRASE CATALYTIC DOMAIN-CONTAINING PROTEIN"/>
    <property type="match status" value="1"/>
</dbReference>
<evidence type="ECO:0000256" key="2">
    <source>
        <dbReference type="ARBA" id="ARBA00022884"/>
    </source>
</evidence>
<dbReference type="SUPFAM" id="SSF50630">
    <property type="entry name" value="Acid proteases"/>
    <property type="match status" value="1"/>
</dbReference>
<dbReference type="CDD" id="cd01647">
    <property type="entry name" value="RT_LTR"/>
    <property type="match status" value="1"/>
</dbReference>
<dbReference type="GO" id="GO:0015074">
    <property type="term" value="P:DNA integration"/>
    <property type="evidence" value="ECO:0007669"/>
    <property type="project" value="UniProtKB-KW"/>
</dbReference>
<feature type="domain" description="Reverse transcriptase/retrotransposon-derived protein RNase H-like" evidence="5">
    <location>
        <begin position="677"/>
        <end position="770"/>
    </location>
</feature>
<dbReference type="SUPFAM" id="SSF56672">
    <property type="entry name" value="DNA/RNA polymerases"/>
    <property type="match status" value="1"/>
</dbReference>
<dbReference type="InterPro" id="IPR021109">
    <property type="entry name" value="Peptidase_aspartic_dom_sf"/>
</dbReference>
<dbReference type="PANTHER" id="PTHR37984">
    <property type="entry name" value="PROTEIN CBG26694"/>
    <property type="match status" value="1"/>
</dbReference>
<dbReference type="GO" id="GO:0004190">
    <property type="term" value="F:aspartic-type endopeptidase activity"/>
    <property type="evidence" value="ECO:0007669"/>
    <property type="project" value="InterPro"/>
</dbReference>
<proteinExistence type="predicted"/>
<dbReference type="Pfam" id="PF17919">
    <property type="entry name" value="RT_RNaseH_2"/>
    <property type="match status" value="1"/>
</dbReference>
<dbReference type="InterPro" id="IPR000477">
    <property type="entry name" value="RT_dom"/>
</dbReference>
<dbReference type="InterPro" id="IPR041577">
    <property type="entry name" value="RT_RNaseH_2"/>
</dbReference>
<dbReference type="InterPro" id="IPR050951">
    <property type="entry name" value="Retrovirus_Pol_polyprotein"/>
</dbReference>